<keyword evidence="7 10" id="KW-0472">Membrane</keyword>
<proteinExistence type="inferred from homology"/>
<evidence type="ECO:0000256" key="4">
    <source>
        <dbReference type="ARBA" id="ARBA00022692"/>
    </source>
</evidence>
<evidence type="ECO:0000256" key="11">
    <source>
        <dbReference type="RuleBase" id="RU003357"/>
    </source>
</evidence>
<dbReference type="Proteomes" id="UP000230859">
    <property type="component" value="Unassembled WGS sequence"/>
</dbReference>
<feature type="chain" id="PRO_5013715515" description="TonB-dependent receptor" evidence="12">
    <location>
        <begin position="27"/>
        <end position="771"/>
    </location>
</feature>
<evidence type="ECO:0000256" key="12">
    <source>
        <dbReference type="SAM" id="SignalP"/>
    </source>
</evidence>
<comment type="similarity">
    <text evidence="10 11">Belongs to the TonB-dependent receptor family.</text>
</comment>
<sequence length="771" mass="87053">MKRIFSFHSIFLIALCCFLSHSIVFAESSTQNDASETESTLKDKLSEAKDKLTDVIKYPFEVLKKPIDALKLPTLVYGILPVSASRLPGLVNQIQDFPNNITLKDSVELARTKPSTFQEAVRDVEGVLTYDQVGNGLDETFGLRGFPDGSLIFLVDGVRVNEIDGGVVNYPLVRMENIDAIEIAPGSSSAVYGSGAFAGVVNVTTRQPSEKPVTFFGGVEWTSFRGIRFRDGLSGTLEDKWSPLGGKLTYYFNGARDQAKGFRNNGEWRITSFDLKTGYELPDEIGGIRFGLKYVDDATSNPGALTLDEFRQNWRQSITDLDGRKFKNTILQLDANHKFWGERLNASIQASIRRNRIEFITTSRTFTDFTDGFNPDTDLVSVRTREKNLIGQLSYDHTWGWFRNQSLIGFELNRAMNHDKEQDAFGGHVVETTALEDLRSSEVSNVGLFWNERLHLNEWIIGHFGIRNDHYWLAMVNGLNHAKDLNRHWHSTNVSTGLVLKPIESIDLFGNYSEAFRIPSLSDFKTFGDDLPPNLRPEKSDNFELGTRLRYQDKASFKLSYFEIITRDEILFDSSAITNSNPFGRNINAGKTRRNGIETRLDLHPIDEVNFYGTYTYARAKIRKTVDDAASSGAPFLNRPLGQVPQHRFTVGMTARPFKRLGPKFEGFQLHMDGVLVGKQFIQSFESTTQSLLNGAGSGTIKPYAVWNLKLSYEFKKKELFFKINNLFDKRYYSRAVAATSFGTLLSPAGDYLFVNPAAPREFVLGFNYEF</sequence>
<evidence type="ECO:0000259" key="13">
    <source>
        <dbReference type="Pfam" id="PF00593"/>
    </source>
</evidence>
<keyword evidence="3 10" id="KW-1134">Transmembrane beta strand</keyword>
<feature type="domain" description="TonB-dependent receptor-like beta-barrel" evidence="13">
    <location>
        <begin position="268"/>
        <end position="727"/>
    </location>
</feature>
<evidence type="ECO:0000256" key="9">
    <source>
        <dbReference type="ARBA" id="ARBA00023237"/>
    </source>
</evidence>
<evidence type="ECO:0000313" key="16">
    <source>
        <dbReference type="Proteomes" id="UP000230859"/>
    </source>
</evidence>
<keyword evidence="2 10" id="KW-0813">Transport</keyword>
<feature type="domain" description="TonB-dependent receptor plug" evidence="14">
    <location>
        <begin position="94"/>
        <end position="200"/>
    </location>
</feature>
<protein>
    <recommendedName>
        <fullName evidence="17">TonB-dependent receptor</fullName>
    </recommendedName>
</protein>
<gene>
    <name evidence="15" type="ORF">COV74_07900</name>
</gene>
<dbReference type="SUPFAM" id="SSF56935">
    <property type="entry name" value="Porins"/>
    <property type="match status" value="1"/>
</dbReference>
<evidence type="ECO:0000256" key="6">
    <source>
        <dbReference type="ARBA" id="ARBA00023077"/>
    </source>
</evidence>
<keyword evidence="4 10" id="KW-0812">Transmembrane</keyword>
<comment type="subcellular location">
    <subcellularLocation>
        <location evidence="1 10">Cell outer membrane</location>
        <topology evidence="1 10">Multi-pass membrane protein</topology>
    </subcellularLocation>
</comment>
<evidence type="ECO:0000313" key="15">
    <source>
        <dbReference type="EMBL" id="PIQ85613.1"/>
    </source>
</evidence>
<keyword evidence="5 12" id="KW-0732">Signal</keyword>
<dbReference type="GO" id="GO:0015344">
    <property type="term" value="F:siderophore uptake transmembrane transporter activity"/>
    <property type="evidence" value="ECO:0007669"/>
    <property type="project" value="TreeGrafter"/>
</dbReference>
<feature type="signal peptide" evidence="12">
    <location>
        <begin position="1"/>
        <end position="26"/>
    </location>
</feature>
<dbReference type="EMBL" id="PCVY01000064">
    <property type="protein sequence ID" value="PIQ85613.1"/>
    <property type="molecule type" value="Genomic_DNA"/>
</dbReference>
<keyword evidence="8" id="KW-0675">Receptor</keyword>
<evidence type="ECO:0000256" key="7">
    <source>
        <dbReference type="ARBA" id="ARBA00023136"/>
    </source>
</evidence>
<dbReference type="InterPro" id="IPR036942">
    <property type="entry name" value="Beta-barrel_TonB_sf"/>
</dbReference>
<keyword evidence="9 10" id="KW-0998">Cell outer membrane</keyword>
<dbReference type="AlphaFoldDB" id="A0A2H0LME7"/>
<dbReference type="PROSITE" id="PS52016">
    <property type="entry name" value="TONB_DEPENDENT_REC_3"/>
    <property type="match status" value="1"/>
</dbReference>
<evidence type="ECO:0000259" key="14">
    <source>
        <dbReference type="Pfam" id="PF07715"/>
    </source>
</evidence>
<evidence type="ECO:0000256" key="3">
    <source>
        <dbReference type="ARBA" id="ARBA00022452"/>
    </source>
</evidence>
<dbReference type="Pfam" id="PF00593">
    <property type="entry name" value="TonB_dep_Rec_b-barrel"/>
    <property type="match status" value="1"/>
</dbReference>
<name>A0A2H0LME7_9BACT</name>
<dbReference type="PANTHER" id="PTHR30069:SF29">
    <property type="entry name" value="HEMOGLOBIN AND HEMOGLOBIN-HAPTOGLOBIN-BINDING PROTEIN 1-RELATED"/>
    <property type="match status" value="1"/>
</dbReference>
<comment type="caution">
    <text evidence="15">The sequence shown here is derived from an EMBL/GenBank/DDBJ whole genome shotgun (WGS) entry which is preliminary data.</text>
</comment>
<dbReference type="Pfam" id="PF07715">
    <property type="entry name" value="Plug"/>
    <property type="match status" value="1"/>
</dbReference>
<dbReference type="GO" id="GO:0044718">
    <property type="term" value="P:siderophore transmembrane transport"/>
    <property type="evidence" value="ECO:0007669"/>
    <property type="project" value="TreeGrafter"/>
</dbReference>
<accession>A0A2H0LME7</accession>
<dbReference type="InterPro" id="IPR037066">
    <property type="entry name" value="Plug_dom_sf"/>
</dbReference>
<evidence type="ECO:0008006" key="17">
    <source>
        <dbReference type="Google" id="ProtNLM"/>
    </source>
</evidence>
<dbReference type="GO" id="GO:0009279">
    <property type="term" value="C:cell outer membrane"/>
    <property type="evidence" value="ECO:0007669"/>
    <property type="project" value="UniProtKB-SubCell"/>
</dbReference>
<evidence type="ECO:0000256" key="8">
    <source>
        <dbReference type="ARBA" id="ARBA00023170"/>
    </source>
</evidence>
<dbReference type="Gene3D" id="2.40.170.20">
    <property type="entry name" value="TonB-dependent receptor, beta-barrel domain"/>
    <property type="match status" value="1"/>
</dbReference>
<dbReference type="Gene3D" id="2.170.130.10">
    <property type="entry name" value="TonB-dependent receptor, plug domain"/>
    <property type="match status" value="1"/>
</dbReference>
<dbReference type="InterPro" id="IPR012910">
    <property type="entry name" value="Plug_dom"/>
</dbReference>
<evidence type="ECO:0000256" key="1">
    <source>
        <dbReference type="ARBA" id="ARBA00004571"/>
    </source>
</evidence>
<evidence type="ECO:0000256" key="2">
    <source>
        <dbReference type="ARBA" id="ARBA00022448"/>
    </source>
</evidence>
<dbReference type="CDD" id="cd01347">
    <property type="entry name" value="ligand_gated_channel"/>
    <property type="match status" value="1"/>
</dbReference>
<evidence type="ECO:0000256" key="10">
    <source>
        <dbReference type="PROSITE-ProRule" id="PRU01360"/>
    </source>
</evidence>
<reference evidence="15 16" key="1">
    <citation type="submission" date="2017-09" db="EMBL/GenBank/DDBJ databases">
        <title>Depth-based differentiation of microbial function through sediment-hosted aquifers and enrichment of novel symbionts in the deep terrestrial subsurface.</title>
        <authorList>
            <person name="Probst A.J."/>
            <person name="Ladd B."/>
            <person name="Jarett J.K."/>
            <person name="Geller-Mcgrath D.E."/>
            <person name="Sieber C.M."/>
            <person name="Emerson J.B."/>
            <person name="Anantharaman K."/>
            <person name="Thomas B.C."/>
            <person name="Malmstrom R."/>
            <person name="Stieglmeier M."/>
            <person name="Klingl A."/>
            <person name="Woyke T."/>
            <person name="Ryan C.M."/>
            <person name="Banfield J.F."/>
        </authorList>
    </citation>
    <scope>NUCLEOTIDE SEQUENCE [LARGE SCALE GENOMIC DNA]</scope>
    <source>
        <strain evidence="15">CG11_big_fil_rev_8_21_14_0_20_45_26</strain>
    </source>
</reference>
<evidence type="ECO:0000256" key="5">
    <source>
        <dbReference type="ARBA" id="ARBA00022729"/>
    </source>
</evidence>
<keyword evidence="6 11" id="KW-0798">TonB box</keyword>
<dbReference type="InterPro" id="IPR000531">
    <property type="entry name" value="Beta-barrel_TonB"/>
</dbReference>
<dbReference type="PANTHER" id="PTHR30069">
    <property type="entry name" value="TONB-DEPENDENT OUTER MEMBRANE RECEPTOR"/>
    <property type="match status" value="1"/>
</dbReference>
<organism evidence="15 16">
    <name type="scientific">Candidatus Abzuiibacterium crystallinum</name>
    <dbReference type="NCBI Taxonomy" id="1974748"/>
    <lineage>
        <taxon>Bacteria</taxon>
        <taxon>Pseudomonadati</taxon>
        <taxon>Candidatus Omnitrophota</taxon>
        <taxon>Candidatus Abzuiibacterium</taxon>
    </lineage>
</organism>
<dbReference type="InterPro" id="IPR039426">
    <property type="entry name" value="TonB-dep_rcpt-like"/>
</dbReference>